<dbReference type="InterPro" id="IPR005535">
    <property type="entry name" value="Cyclotide"/>
</dbReference>
<dbReference type="EMBL" id="EU971763">
    <property type="protein sequence ID" value="ACG43881.1"/>
    <property type="molecule type" value="mRNA"/>
</dbReference>
<keyword evidence="2" id="KW-1015">Disulfide bond</keyword>
<dbReference type="AlphaFoldDB" id="B6SPP3"/>
<protein>
    <submittedName>
        <fullName evidence="4">Uncharacterized protein</fullName>
    </submittedName>
</protein>
<dbReference type="PROSITE" id="PS51052">
    <property type="entry name" value="CYCLOTIDE"/>
    <property type="match status" value="1"/>
</dbReference>
<proteinExistence type="evidence at transcript level"/>
<accession>B6SPP3</accession>
<feature type="signal peptide" evidence="3">
    <location>
        <begin position="1"/>
        <end position="29"/>
    </location>
</feature>
<dbReference type="InterPro" id="IPR036146">
    <property type="entry name" value="Cyclotide_sf"/>
</dbReference>
<dbReference type="GO" id="GO:0006952">
    <property type="term" value="P:defense response"/>
    <property type="evidence" value="ECO:0007669"/>
    <property type="project" value="UniProtKB-KW"/>
</dbReference>
<dbReference type="SUPFAM" id="SSF57038">
    <property type="entry name" value="Cyclotides"/>
    <property type="match status" value="1"/>
</dbReference>
<evidence type="ECO:0000256" key="1">
    <source>
        <dbReference type="ARBA" id="ARBA00022821"/>
    </source>
</evidence>
<sequence length="83" mass="8630">MECGSKKAAGGVLALLLLQLVLAPTTATARLLQADTSTVVGLDIIAREFGHPVRGILCGETCVFLPCYTAAMGCQCIGQICMM</sequence>
<name>B6SPP3_MAIZE</name>
<dbReference type="EMBL" id="EU954708">
    <property type="protein sequence ID" value="ACG26826.1"/>
    <property type="molecule type" value="mRNA"/>
</dbReference>
<dbReference type="ExpressionAtlas" id="B6SPP3">
    <property type="expression patterns" value="baseline and differential"/>
</dbReference>
<keyword evidence="1" id="KW-0611">Plant defense</keyword>
<dbReference type="Pfam" id="PF03784">
    <property type="entry name" value="Cyclotide"/>
    <property type="match status" value="1"/>
</dbReference>
<evidence type="ECO:0000256" key="3">
    <source>
        <dbReference type="SAM" id="SignalP"/>
    </source>
</evidence>
<evidence type="ECO:0000256" key="2">
    <source>
        <dbReference type="ARBA" id="ARBA00023157"/>
    </source>
</evidence>
<reference evidence="4" key="1">
    <citation type="journal article" date="2009" name="Plant Mol. Biol.">
        <title>Insights into corn genes derived from large-scale cDNA sequencing.</title>
        <authorList>
            <person name="Alexandrov N.N."/>
            <person name="Brover V.V."/>
            <person name="Freidin S."/>
            <person name="Troukhan M.E."/>
            <person name="Tatarinova T.V."/>
            <person name="Zhang H."/>
            <person name="Swaller T.J."/>
            <person name="Lu Y.P."/>
            <person name="Bouck J."/>
            <person name="Flavell R.B."/>
            <person name="Feldmann K.A."/>
        </authorList>
    </citation>
    <scope>NUCLEOTIDE SEQUENCE</scope>
</reference>
<organism evidence="4">
    <name type="scientific">Zea mays</name>
    <name type="common">Maize</name>
    <dbReference type="NCBI Taxonomy" id="4577"/>
    <lineage>
        <taxon>Eukaryota</taxon>
        <taxon>Viridiplantae</taxon>
        <taxon>Streptophyta</taxon>
        <taxon>Embryophyta</taxon>
        <taxon>Tracheophyta</taxon>
        <taxon>Spermatophyta</taxon>
        <taxon>Magnoliopsida</taxon>
        <taxon>Liliopsida</taxon>
        <taxon>Poales</taxon>
        <taxon>Poaceae</taxon>
        <taxon>PACMAD clade</taxon>
        <taxon>Panicoideae</taxon>
        <taxon>Andropogonodae</taxon>
        <taxon>Andropogoneae</taxon>
        <taxon>Tripsacinae</taxon>
        <taxon>Zea</taxon>
    </lineage>
</organism>
<dbReference type="EMBL" id="EU975452">
    <property type="protein sequence ID" value="ACG47570.1"/>
    <property type="molecule type" value="mRNA"/>
</dbReference>
<keyword evidence="3" id="KW-0732">Signal</keyword>
<evidence type="ECO:0000313" key="4">
    <source>
        <dbReference type="EMBL" id="ACG26826.1"/>
    </source>
</evidence>
<feature type="chain" id="PRO_5010825331" evidence="3">
    <location>
        <begin position="30"/>
        <end position="83"/>
    </location>
</feature>